<dbReference type="AlphaFoldDB" id="B1Z2M7"/>
<feature type="domain" description="PgaA membrane beta barrel" evidence="3">
    <location>
        <begin position="748"/>
        <end position="1016"/>
    </location>
</feature>
<feature type="compositionally biased region" description="Low complexity" evidence="1">
    <location>
        <begin position="345"/>
        <end position="363"/>
    </location>
</feature>
<reference evidence="5" key="1">
    <citation type="submission" date="2008-04" db="EMBL/GenBank/DDBJ databases">
        <title>Complete sequence of chromosome 2 of Burkholderia ambifaria MC40-6.</title>
        <authorList>
            <person name="Copeland A."/>
            <person name="Lucas S."/>
            <person name="Lapidus A."/>
            <person name="Glavina del Rio T."/>
            <person name="Dalin E."/>
            <person name="Tice H."/>
            <person name="Pitluck S."/>
            <person name="Chain P."/>
            <person name="Malfatti S."/>
            <person name="Shin M."/>
            <person name="Vergez L."/>
            <person name="Lang D."/>
            <person name="Schmutz J."/>
            <person name="Larimer F."/>
            <person name="Land M."/>
            <person name="Hauser L."/>
            <person name="Kyrpides N."/>
            <person name="Lykidis A."/>
            <person name="Ramette A."/>
            <person name="Konstantinidis K."/>
            <person name="Tiedje J."/>
            <person name="Richardson P."/>
        </authorList>
    </citation>
    <scope>NUCLEOTIDE SEQUENCE [LARGE SCALE GENOMIC DNA]</scope>
    <source>
        <strain evidence="5">MC40-6</strain>
    </source>
</reference>
<accession>B1Z2M7</accession>
<dbReference type="EMBL" id="CP001026">
    <property type="protein sequence ID" value="ACB66463.1"/>
    <property type="molecule type" value="Genomic_DNA"/>
</dbReference>
<proteinExistence type="predicted"/>
<feature type="compositionally biased region" description="Pro residues" evidence="1">
    <location>
        <begin position="297"/>
        <end position="308"/>
    </location>
</feature>
<feature type="compositionally biased region" description="Pro residues" evidence="1">
    <location>
        <begin position="239"/>
        <end position="254"/>
    </location>
</feature>
<sequence length="1018" mass="107729">MANNRKEQCTTVAPSNRRILLHAPLLLLLVASGPCFAAEGDAEPGSAREIAGTHGARDALPPDMQPTGTPMQAAQDSGTLPPHAPTPIALASDASLQMAQASPMPITVVVEPEAPQSGEPAPGAQPPDPPTPVAPTPDGPRQLAQVPDTAPANTAAPMAQTQDAPMQLAQTSDSAPPSTPAPVAQTQDAPMPPAQASDTTPPNTPAPIAQTQDAPMQAAQASDTAPPNTPAPVAQTPDAPMPPAQASDSPPPNTPARIAQTQDAPMPPAQATSSQPPDTPAPTAATPSQPSASAAPAPAPSAQPPDTAPQPAQAATTTPPNSQTQTAQASGTPMPNSPTPVTQMPGAQSPSSQGPSSQTPGAQLPGESMQRSQGPDVETPNAQAPDLRTADVETVRKDVFGLATSGGAVKAIDEAKMRPDAFSAVDIAQLEELSIRQQVRGGRDKSRAMTSSDRFDGLDNALRAADDLDQRMPATPEYTPVRTALAGDRTVALAARGDMTKAVKTFETIPPDAEISIDALAAVGDAYLYLSEPGKANAVYQRALNQATASPTDRATRGFQYGARTRAIELREGLFWSYVDRARAADAKQVLDDMGKSLPPATEVRNYGPGESDYLRYYRLRAQYLIFTGRPDEGIAALEQLEKEVPFNGEVRAAHADAVSGQAHPRQAISMYRASLADHPDSVEMLAGLGRASLTADDYATAKSVDQTLDNTFPDSGAVRSFKRDYKAYRSPIFTTDLSFEHGNSALADNSFTSDSYIYSQPFGDNWRVFSHTFFGHAQTDSGSISRTRTGIGGDYRHGPLTVLGEVTRSLGGDGRTGGRGTIAYALNDYWTVSGGVDSNDNSLPWKAYAAHIWGRSANVSVVYRQNDRREVKLSYGVSRYSDSNLHQEINATATQRVYTSANQLVNVSLDLGTDSNTRRDAPYFSPGRDYAAAATVMHQLTLWKKGDMGLQQRISVSGGAYNERGFGTSALWSARLEHAWTFKHDITLSYGVEVSSHAYDGERERSETGFLSLNLPF</sequence>
<feature type="compositionally biased region" description="Low complexity" evidence="1">
    <location>
        <begin position="309"/>
        <end position="329"/>
    </location>
</feature>
<evidence type="ECO:0000313" key="4">
    <source>
        <dbReference type="EMBL" id="ACB66463.1"/>
    </source>
</evidence>
<dbReference type="OrthoDB" id="5405060at2"/>
<keyword evidence="2" id="KW-0732">Signal</keyword>
<name>B1Z2M7_BURA4</name>
<feature type="compositionally biased region" description="Pro residues" evidence="1">
    <location>
        <begin position="123"/>
        <end position="138"/>
    </location>
</feature>
<protein>
    <recommendedName>
        <fullName evidence="3">PgaA membrane beta barrel domain-containing protein</fullName>
    </recommendedName>
</protein>
<dbReference type="InterPro" id="IPR023870">
    <property type="entry name" value="PGA_export_porin_PgaA"/>
</dbReference>
<dbReference type="RefSeq" id="WP_012365817.1">
    <property type="nucleotide sequence ID" value="NC_010552.1"/>
</dbReference>
<dbReference type="Pfam" id="PF21197">
    <property type="entry name" value="PgaA_barrel"/>
    <property type="match status" value="1"/>
</dbReference>
<evidence type="ECO:0000256" key="1">
    <source>
        <dbReference type="SAM" id="MobiDB-lite"/>
    </source>
</evidence>
<feature type="compositionally biased region" description="Polar residues" evidence="1">
    <location>
        <begin position="66"/>
        <end position="78"/>
    </location>
</feature>
<evidence type="ECO:0000313" key="5">
    <source>
        <dbReference type="Proteomes" id="UP000001680"/>
    </source>
</evidence>
<gene>
    <name evidence="4" type="ordered locus">BamMC406_3998</name>
</gene>
<feature type="chain" id="PRO_5002773690" description="PgaA membrane beta barrel domain-containing protein" evidence="2">
    <location>
        <begin position="38"/>
        <end position="1018"/>
    </location>
</feature>
<feature type="compositionally biased region" description="Polar residues" evidence="1">
    <location>
        <begin position="209"/>
        <end position="226"/>
    </location>
</feature>
<dbReference type="InterPro" id="IPR011990">
    <property type="entry name" value="TPR-like_helical_dom_sf"/>
</dbReference>
<feature type="signal peptide" evidence="2">
    <location>
        <begin position="1"/>
        <end position="37"/>
    </location>
</feature>
<dbReference type="NCBIfam" id="TIGR03939">
    <property type="entry name" value="PGA_TPR_OMP"/>
    <property type="match status" value="1"/>
</dbReference>
<feature type="region of interest" description="Disordered" evidence="1">
    <location>
        <begin position="55"/>
        <end position="88"/>
    </location>
</feature>
<dbReference type="GO" id="GO:1901515">
    <property type="term" value="F:poly-beta-1,6-N-acetyl-D-glucosamine transmembrane transporter activity"/>
    <property type="evidence" value="ECO:0007669"/>
    <property type="project" value="InterPro"/>
</dbReference>
<dbReference type="SUPFAM" id="SSF48452">
    <property type="entry name" value="TPR-like"/>
    <property type="match status" value="1"/>
</dbReference>
<feature type="region of interest" description="Disordered" evidence="1">
    <location>
        <begin position="113"/>
        <end position="390"/>
    </location>
</feature>
<evidence type="ECO:0000256" key="2">
    <source>
        <dbReference type="SAM" id="SignalP"/>
    </source>
</evidence>
<dbReference type="Gene3D" id="1.25.40.10">
    <property type="entry name" value="Tetratricopeptide repeat domain"/>
    <property type="match status" value="1"/>
</dbReference>
<feature type="compositionally biased region" description="Low complexity" evidence="1">
    <location>
        <begin position="271"/>
        <end position="296"/>
    </location>
</feature>
<organism evidence="4 5">
    <name type="scientific">Burkholderia ambifaria (strain MC40-6)</name>
    <dbReference type="NCBI Taxonomy" id="398577"/>
    <lineage>
        <taxon>Bacteria</taxon>
        <taxon>Pseudomonadati</taxon>
        <taxon>Pseudomonadota</taxon>
        <taxon>Betaproteobacteria</taxon>
        <taxon>Burkholderiales</taxon>
        <taxon>Burkholderiaceae</taxon>
        <taxon>Burkholderia</taxon>
        <taxon>Burkholderia cepacia complex</taxon>
    </lineage>
</organism>
<feature type="compositionally biased region" description="Polar residues" evidence="1">
    <location>
        <begin position="330"/>
        <end position="342"/>
    </location>
</feature>
<dbReference type="InterPro" id="IPR049003">
    <property type="entry name" value="PgaA_barrel"/>
</dbReference>
<dbReference type="KEGG" id="bac:BamMC406_3998"/>
<evidence type="ECO:0000259" key="3">
    <source>
        <dbReference type="Pfam" id="PF21197"/>
    </source>
</evidence>
<feature type="compositionally biased region" description="Low complexity" evidence="1">
    <location>
        <begin position="169"/>
        <end position="187"/>
    </location>
</feature>
<dbReference type="Proteomes" id="UP000001680">
    <property type="component" value="Chromosome 2"/>
</dbReference>
<dbReference type="HOGENOM" id="CLU_010826_0_0_4"/>